<dbReference type="SUPFAM" id="SSF46955">
    <property type="entry name" value="Putative DNA-binding domain"/>
    <property type="match status" value="1"/>
</dbReference>
<evidence type="ECO:0000256" key="4">
    <source>
        <dbReference type="ARBA" id="ARBA00023163"/>
    </source>
</evidence>
<gene>
    <name evidence="6" type="ORF">BWR60_30955</name>
</gene>
<protein>
    <submittedName>
        <fullName evidence="6">MerR family transcriptional regulator</fullName>
    </submittedName>
</protein>
<dbReference type="Gene3D" id="1.10.1660.10">
    <property type="match status" value="1"/>
</dbReference>
<name>A0A211Z813_9PROT</name>
<proteinExistence type="predicted"/>
<organism evidence="6 7">
    <name type="scientific">Inquilinus limosus</name>
    <dbReference type="NCBI Taxonomy" id="171674"/>
    <lineage>
        <taxon>Bacteria</taxon>
        <taxon>Pseudomonadati</taxon>
        <taxon>Pseudomonadota</taxon>
        <taxon>Alphaproteobacteria</taxon>
        <taxon>Rhodospirillales</taxon>
        <taxon>Rhodospirillaceae</taxon>
        <taxon>Inquilinus</taxon>
    </lineage>
</organism>
<keyword evidence="4" id="KW-0804">Transcription</keyword>
<dbReference type="Pfam" id="PF13411">
    <property type="entry name" value="MerR_1"/>
    <property type="match status" value="1"/>
</dbReference>
<dbReference type="GO" id="GO:0003700">
    <property type="term" value="F:DNA-binding transcription factor activity"/>
    <property type="evidence" value="ECO:0007669"/>
    <property type="project" value="InterPro"/>
</dbReference>
<keyword evidence="1" id="KW-0678">Repressor</keyword>
<dbReference type="SUPFAM" id="SSF52540">
    <property type="entry name" value="P-loop containing nucleoside triphosphate hydrolases"/>
    <property type="match status" value="1"/>
</dbReference>
<accession>A0A211Z813</accession>
<comment type="caution">
    <text evidence="6">The sequence shown here is derived from an EMBL/GenBank/DDBJ whole genome shotgun (WGS) entry which is preliminary data.</text>
</comment>
<evidence type="ECO:0000256" key="1">
    <source>
        <dbReference type="ARBA" id="ARBA00022491"/>
    </source>
</evidence>
<dbReference type="Gene3D" id="3.40.50.300">
    <property type="entry name" value="P-loop containing nucleotide triphosphate hydrolases"/>
    <property type="match status" value="1"/>
</dbReference>
<dbReference type="GO" id="GO:0003677">
    <property type="term" value="F:DNA binding"/>
    <property type="evidence" value="ECO:0007669"/>
    <property type="project" value="UniProtKB-KW"/>
</dbReference>
<keyword evidence="7" id="KW-1185">Reference proteome</keyword>
<evidence type="ECO:0000259" key="5">
    <source>
        <dbReference type="PROSITE" id="PS50937"/>
    </source>
</evidence>
<reference evidence="7" key="1">
    <citation type="submission" date="2017-05" db="EMBL/GenBank/DDBJ databases">
        <authorList>
            <person name="Macchi M."/>
            <person name="Festa S."/>
            <person name="Coppotelli B.M."/>
            <person name="Morelli I.S."/>
        </authorList>
    </citation>
    <scope>NUCLEOTIDE SEQUENCE [LARGE SCALE GENOMIC DNA]</scope>
    <source>
        <strain evidence="7">I</strain>
    </source>
</reference>
<evidence type="ECO:0000313" key="6">
    <source>
        <dbReference type="EMBL" id="OWJ61415.1"/>
    </source>
</evidence>
<evidence type="ECO:0000313" key="7">
    <source>
        <dbReference type="Proteomes" id="UP000196655"/>
    </source>
</evidence>
<dbReference type="OrthoDB" id="9803659at2"/>
<dbReference type="InterPro" id="IPR009061">
    <property type="entry name" value="DNA-bd_dom_put_sf"/>
</dbReference>
<dbReference type="PROSITE" id="PS00552">
    <property type="entry name" value="HTH_MERR_1"/>
    <property type="match status" value="1"/>
</dbReference>
<dbReference type="RefSeq" id="WP_088156303.1">
    <property type="nucleotide sequence ID" value="NZ_NHON01000102.1"/>
</dbReference>
<dbReference type="PROSITE" id="PS50937">
    <property type="entry name" value="HTH_MERR_2"/>
    <property type="match status" value="1"/>
</dbReference>
<dbReference type="SMART" id="SM00422">
    <property type="entry name" value="HTH_MERR"/>
    <property type="match status" value="1"/>
</dbReference>
<dbReference type="InterPro" id="IPR047057">
    <property type="entry name" value="MerR_fam"/>
</dbReference>
<dbReference type="EMBL" id="NHON01000102">
    <property type="protein sequence ID" value="OWJ61415.1"/>
    <property type="molecule type" value="Genomic_DNA"/>
</dbReference>
<sequence length="362" mass="37994">MTSSAPFLNASEAARRLGVSAKALRLYEQRGLLVPVRSAAGWRAYGPGEMHRAGEIAALRALGFSLAQVARVLQGDPQGLEPALAAHQAALEGRLRQIAGTIEQVRGLRDGLACGQVPAVGELMRLLGPDAGIAFDLPWPWGGERFELGPVRPLTYIIGPLGSGKTRLALRLAEALPGAAFLGLDRMALGGAEAGAWLRVRPLPDRALSDEAMAAVRARLHADPDLRTWVGRTLEWLVEDGATVSDALTALLAGLEAEGPAALVVDMVEQGLDHATQEALIAHLRRRGPDSRPLFLMTRSSAILDLAAVGLDEAVLLCPANHSPPSTVAPVPGAPGYEAVATCLATPEVRERLSRGPGPATS</sequence>
<dbReference type="InterPro" id="IPR000551">
    <property type="entry name" value="MerR-type_HTH_dom"/>
</dbReference>
<keyword evidence="3" id="KW-0238">DNA-binding</keyword>
<evidence type="ECO:0000256" key="3">
    <source>
        <dbReference type="ARBA" id="ARBA00023125"/>
    </source>
</evidence>
<dbReference type="PANTHER" id="PTHR30204:SF69">
    <property type="entry name" value="MERR-FAMILY TRANSCRIPTIONAL REGULATOR"/>
    <property type="match status" value="1"/>
</dbReference>
<dbReference type="PANTHER" id="PTHR30204">
    <property type="entry name" value="REDOX-CYCLING DRUG-SENSING TRANSCRIPTIONAL ACTIVATOR SOXR"/>
    <property type="match status" value="1"/>
</dbReference>
<dbReference type="Proteomes" id="UP000196655">
    <property type="component" value="Unassembled WGS sequence"/>
</dbReference>
<dbReference type="InterPro" id="IPR027417">
    <property type="entry name" value="P-loop_NTPase"/>
</dbReference>
<evidence type="ECO:0000256" key="2">
    <source>
        <dbReference type="ARBA" id="ARBA00023015"/>
    </source>
</evidence>
<keyword evidence="2" id="KW-0805">Transcription regulation</keyword>
<dbReference type="AlphaFoldDB" id="A0A211Z813"/>
<dbReference type="CDD" id="cd00592">
    <property type="entry name" value="HTH_MerR-like"/>
    <property type="match status" value="1"/>
</dbReference>
<feature type="domain" description="HTH merR-type" evidence="5">
    <location>
        <begin position="11"/>
        <end position="75"/>
    </location>
</feature>